<dbReference type="InterPro" id="IPR001179">
    <property type="entry name" value="PPIase_FKBP_dom"/>
</dbReference>
<dbReference type="GO" id="GO:0003755">
    <property type="term" value="F:peptidyl-prolyl cis-trans isomerase activity"/>
    <property type="evidence" value="ECO:0007669"/>
    <property type="project" value="UniProtKB-KW"/>
</dbReference>
<dbReference type="Pfam" id="PF00254">
    <property type="entry name" value="FKBP_C"/>
    <property type="match status" value="1"/>
</dbReference>
<accession>A0AAD4QTM8</accession>
<dbReference type="EC" id="5.2.1.8" evidence="1"/>
<reference evidence="4" key="1">
    <citation type="submission" date="2022-01" db="EMBL/GenBank/DDBJ databases">
        <title>Genome Sequence Resource for Two Populations of Ditylenchus destructor, the Migratory Endoparasitic Phytonematode.</title>
        <authorList>
            <person name="Zhang H."/>
            <person name="Lin R."/>
            <person name="Xie B."/>
        </authorList>
    </citation>
    <scope>NUCLEOTIDE SEQUENCE</scope>
    <source>
        <strain evidence="4">BazhouSP</strain>
    </source>
</reference>
<organism evidence="4 5">
    <name type="scientific">Ditylenchus destructor</name>
    <dbReference type="NCBI Taxonomy" id="166010"/>
    <lineage>
        <taxon>Eukaryota</taxon>
        <taxon>Metazoa</taxon>
        <taxon>Ecdysozoa</taxon>
        <taxon>Nematoda</taxon>
        <taxon>Chromadorea</taxon>
        <taxon>Rhabditida</taxon>
        <taxon>Tylenchina</taxon>
        <taxon>Tylenchomorpha</taxon>
        <taxon>Sphaerularioidea</taxon>
        <taxon>Anguinidae</taxon>
        <taxon>Anguininae</taxon>
        <taxon>Ditylenchus</taxon>
    </lineage>
</organism>
<sequence length="79" mass="8512">MRKGARYRLWVPPSLGYGAEPSPENELAGQVLVFDIEMKNLVPAAVLQQMMMQQMMQQQMQQGGAPGGPPSGAEAPAGR</sequence>
<evidence type="ECO:0000256" key="1">
    <source>
        <dbReference type="PROSITE-ProRule" id="PRU00277"/>
    </source>
</evidence>
<comment type="caution">
    <text evidence="4">The sequence shown here is derived from an EMBL/GenBank/DDBJ whole genome shotgun (WGS) entry which is preliminary data.</text>
</comment>
<feature type="region of interest" description="Disordered" evidence="2">
    <location>
        <begin position="57"/>
        <end position="79"/>
    </location>
</feature>
<evidence type="ECO:0000259" key="3">
    <source>
        <dbReference type="PROSITE" id="PS50059"/>
    </source>
</evidence>
<evidence type="ECO:0000313" key="5">
    <source>
        <dbReference type="Proteomes" id="UP001201812"/>
    </source>
</evidence>
<dbReference type="InterPro" id="IPR046357">
    <property type="entry name" value="PPIase_dom_sf"/>
</dbReference>
<dbReference type="EMBL" id="JAKKPZ010000571">
    <property type="protein sequence ID" value="KAI1693911.1"/>
    <property type="molecule type" value="Genomic_DNA"/>
</dbReference>
<feature type="domain" description="PPIase FKBP-type" evidence="3">
    <location>
        <begin position="1"/>
        <end position="42"/>
    </location>
</feature>
<dbReference type="Gene3D" id="3.10.50.40">
    <property type="match status" value="1"/>
</dbReference>
<keyword evidence="5" id="KW-1185">Reference proteome</keyword>
<evidence type="ECO:0000256" key="2">
    <source>
        <dbReference type="SAM" id="MobiDB-lite"/>
    </source>
</evidence>
<dbReference type="Proteomes" id="UP001201812">
    <property type="component" value="Unassembled WGS sequence"/>
</dbReference>
<keyword evidence="1" id="KW-0413">Isomerase</keyword>
<name>A0AAD4QTM8_9BILA</name>
<proteinExistence type="predicted"/>
<dbReference type="PROSITE" id="PS50059">
    <property type="entry name" value="FKBP_PPIASE"/>
    <property type="match status" value="1"/>
</dbReference>
<protein>
    <recommendedName>
        <fullName evidence="1">peptidylprolyl isomerase</fullName>
        <ecNumber evidence="1">5.2.1.8</ecNumber>
    </recommendedName>
</protein>
<evidence type="ECO:0000313" key="4">
    <source>
        <dbReference type="EMBL" id="KAI1693911.1"/>
    </source>
</evidence>
<dbReference type="SUPFAM" id="SSF54534">
    <property type="entry name" value="FKBP-like"/>
    <property type="match status" value="1"/>
</dbReference>
<comment type="catalytic activity">
    <reaction evidence="1">
        <text>[protein]-peptidylproline (omega=180) = [protein]-peptidylproline (omega=0)</text>
        <dbReference type="Rhea" id="RHEA:16237"/>
        <dbReference type="Rhea" id="RHEA-COMP:10747"/>
        <dbReference type="Rhea" id="RHEA-COMP:10748"/>
        <dbReference type="ChEBI" id="CHEBI:83833"/>
        <dbReference type="ChEBI" id="CHEBI:83834"/>
        <dbReference type="EC" id="5.2.1.8"/>
    </reaction>
</comment>
<dbReference type="AlphaFoldDB" id="A0AAD4QTM8"/>
<keyword evidence="1" id="KW-0697">Rotamase</keyword>
<gene>
    <name evidence="4" type="ORF">DdX_20379</name>
</gene>